<dbReference type="RefSeq" id="WP_188812163.1">
    <property type="nucleotide sequence ID" value="NZ_BMKU01000009.1"/>
</dbReference>
<dbReference type="Proteomes" id="UP000596938">
    <property type="component" value="Unassembled WGS sequence"/>
</dbReference>
<evidence type="ECO:0000259" key="1">
    <source>
        <dbReference type="Pfam" id="PF14300"/>
    </source>
</evidence>
<dbReference type="EMBL" id="BMKU01000009">
    <property type="protein sequence ID" value="GGH03865.1"/>
    <property type="molecule type" value="Genomic_DNA"/>
</dbReference>
<gene>
    <name evidence="2" type="ORF">GCM10011577_29840</name>
</gene>
<reference evidence="3" key="1">
    <citation type="journal article" date="2019" name="Int. J. Syst. Evol. Microbiol.">
        <title>The Global Catalogue of Microorganisms (GCM) 10K type strain sequencing project: providing services to taxonomists for standard genome sequencing and annotation.</title>
        <authorList>
            <consortium name="The Broad Institute Genomics Platform"/>
            <consortium name="The Broad Institute Genome Sequencing Center for Infectious Disease"/>
            <person name="Wu L."/>
            <person name="Ma J."/>
        </authorList>
    </citation>
    <scope>NUCLEOTIDE SEQUENCE [LARGE SCALE GENOMIC DNA]</scope>
    <source>
        <strain evidence="3">CGMCC 1.1927</strain>
    </source>
</reference>
<accession>A0ABQ1XVK2</accession>
<dbReference type="Pfam" id="PF14300">
    <property type="entry name" value="DMP19"/>
    <property type="match status" value="1"/>
</dbReference>
<protein>
    <recommendedName>
        <fullName evidence="1">DNA mimic protein DMP19 C-terminal domain-containing protein</fullName>
    </recommendedName>
</protein>
<keyword evidence="3" id="KW-1185">Reference proteome</keyword>
<name>A0ABQ1XVK2_9MICC</name>
<evidence type="ECO:0000313" key="3">
    <source>
        <dbReference type="Proteomes" id="UP000596938"/>
    </source>
</evidence>
<comment type="caution">
    <text evidence="2">The sequence shown here is derived from an EMBL/GenBank/DDBJ whole genome shotgun (WGS) entry which is preliminary data.</text>
</comment>
<proteinExistence type="predicted"/>
<organism evidence="2 3">
    <name type="scientific">Pseudarthrobacter polychromogenes</name>
    <dbReference type="NCBI Taxonomy" id="1676"/>
    <lineage>
        <taxon>Bacteria</taxon>
        <taxon>Bacillati</taxon>
        <taxon>Actinomycetota</taxon>
        <taxon>Actinomycetes</taxon>
        <taxon>Micrococcales</taxon>
        <taxon>Micrococcaceae</taxon>
        <taxon>Pseudarthrobacter</taxon>
    </lineage>
</organism>
<dbReference type="Gene3D" id="1.20.1420.60">
    <property type="match status" value="1"/>
</dbReference>
<dbReference type="InterPro" id="IPR025402">
    <property type="entry name" value="DMP19_C"/>
</dbReference>
<sequence>MITSQQPVVLTSSSIDSTDEDVVEANVGIVDAMHGALLRTEEMSPVAVRSYYVDFYLAQALEGGFAQYVFTAVDRSETDTLVREGMAGMGAPAHLDLFNRAVEAFDDLSEEDEERYLDGGLDEDSEEVPDGVLRMEELDGEFEELLERENITALNAAWLRSQAELLVLDDEEVGAYIERLASMIPDLPERQAQADAEALEDAPDFEIIIRELCSIAGHELLKITMGDPNYVHNGERALAWHFSTDQGGFLMVEEEDEAFMINPETQEIVAAVEFEEADVEMAGA</sequence>
<evidence type="ECO:0000313" key="2">
    <source>
        <dbReference type="EMBL" id="GGH03865.1"/>
    </source>
</evidence>
<feature type="domain" description="DNA mimic protein DMP19 C-terminal" evidence="1">
    <location>
        <begin position="41"/>
        <end position="161"/>
    </location>
</feature>